<sequence length="57" mass="6581">MQTVIKQTLYRSIKISPCQSGNSGRGRQPKNDRRTHQARICLYYSILRAVRKGGKYP</sequence>
<accession>A0A8S5Q844</accession>
<organism evidence="1">
    <name type="scientific">Myoviridae sp. ctm8X17</name>
    <dbReference type="NCBI Taxonomy" id="2825168"/>
    <lineage>
        <taxon>Viruses</taxon>
        <taxon>Duplodnaviria</taxon>
        <taxon>Heunggongvirae</taxon>
        <taxon>Uroviricota</taxon>
        <taxon>Caudoviricetes</taxon>
    </lineage>
</organism>
<reference evidence="1" key="1">
    <citation type="journal article" date="2021" name="Proc. Natl. Acad. Sci. U.S.A.">
        <title>A Catalog of Tens of Thousands of Viruses from Human Metagenomes Reveals Hidden Associations with Chronic Diseases.</title>
        <authorList>
            <person name="Tisza M.J."/>
            <person name="Buck C.B."/>
        </authorList>
    </citation>
    <scope>NUCLEOTIDE SEQUENCE</scope>
    <source>
        <strain evidence="1">Ctm8X17</strain>
    </source>
</reference>
<protein>
    <submittedName>
        <fullName evidence="1">Uncharacterized protein</fullName>
    </submittedName>
</protein>
<proteinExistence type="predicted"/>
<name>A0A8S5Q844_9CAUD</name>
<evidence type="ECO:0000313" key="1">
    <source>
        <dbReference type="EMBL" id="DAE15558.1"/>
    </source>
</evidence>
<dbReference type="EMBL" id="BK015607">
    <property type="protein sequence ID" value="DAE15558.1"/>
    <property type="molecule type" value="Genomic_DNA"/>
</dbReference>